<evidence type="ECO:0000313" key="1">
    <source>
        <dbReference type="EMBL" id="UZD54217.1"/>
    </source>
</evidence>
<name>A0ABY6MQK1_9BURK</name>
<accession>A0ABY6MQK1</accession>
<evidence type="ECO:0000313" key="2">
    <source>
        <dbReference type="Proteomes" id="UP001163266"/>
    </source>
</evidence>
<dbReference type="EMBL" id="CP110257">
    <property type="protein sequence ID" value="UZD54217.1"/>
    <property type="molecule type" value="Genomic_DNA"/>
</dbReference>
<proteinExistence type="predicted"/>
<organism evidence="1 2">
    <name type="scientific">Caldimonas aquatica</name>
    <dbReference type="NCBI Taxonomy" id="376175"/>
    <lineage>
        <taxon>Bacteria</taxon>
        <taxon>Pseudomonadati</taxon>
        <taxon>Pseudomonadota</taxon>
        <taxon>Betaproteobacteria</taxon>
        <taxon>Burkholderiales</taxon>
        <taxon>Sphaerotilaceae</taxon>
        <taxon>Caldimonas</taxon>
    </lineage>
</organism>
<protein>
    <recommendedName>
        <fullName evidence="3">Phosphoglycerate mutase</fullName>
    </recommendedName>
</protein>
<dbReference type="RefSeq" id="WP_264891786.1">
    <property type="nucleotide sequence ID" value="NZ_CP110257.1"/>
</dbReference>
<gene>
    <name evidence="1" type="ORF">OMP39_11095</name>
</gene>
<dbReference type="Proteomes" id="UP001163266">
    <property type="component" value="Chromosome"/>
</dbReference>
<sequence length="311" mass="35120">MHLLIPFASAMSDGCHEVLKDMELPVLSRLLERMTPVSRNESHEYSLSPPHERVLAELLGLAGADGALPWAAHWAARDGIETGDLSWGLLTPAHWHVGTDHVTMLDPGRLALDEAESRALLEAVRHLFESEGWALVWGAPTRWYAAHESLTDLPTASPDRVIGRNVDLWMPDHPQARLLRRLQNEVQMLLYTHPLTEARLARGALPVNSFWLSGCGPRQPERPLEGWRVVWDLREASLNEDWLAWRETWQRLDHEVLAPLAAALDRAEPVALVLCGERHAARYEPRARSWTTRLVQRFARPAPATDVLLTL</sequence>
<reference evidence="1" key="1">
    <citation type="submission" date="2022-10" db="EMBL/GenBank/DDBJ databases">
        <title>Complete genome sequence of Schlegelella aquatica LMG 23380.</title>
        <authorList>
            <person name="Musilova J."/>
            <person name="Kourilova X."/>
            <person name="Bezdicek M."/>
            <person name="Hermankova K."/>
            <person name="Obruca S."/>
            <person name="Sedlar K."/>
        </authorList>
    </citation>
    <scope>NUCLEOTIDE SEQUENCE</scope>
    <source>
        <strain evidence="1">LMG 23380</strain>
    </source>
</reference>
<evidence type="ECO:0008006" key="3">
    <source>
        <dbReference type="Google" id="ProtNLM"/>
    </source>
</evidence>
<keyword evidence="2" id="KW-1185">Reference proteome</keyword>